<keyword evidence="5 6" id="KW-0472">Membrane</keyword>
<protein>
    <submittedName>
        <fullName evidence="7">AI-2E family transporter</fullName>
    </submittedName>
</protein>
<dbReference type="PANTHER" id="PTHR21716">
    <property type="entry name" value="TRANSMEMBRANE PROTEIN"/>
    <property type="match status" value="1"/>
</dbReference>
<evidence type="ECO:0000256" key="2">
    <source>
        <dbReference type="ARBA" id="ARBA00009773"/>
    </source>
</evidence>
<name>A0A6B8RJA9_9BACL</name>
<evidence type="ECO:0000313" key="8">
    <source>
        <dbReference type="Proteomes" id="UP000426246"/>
    </source>
</evidence>
<keyword evidence="8" id="KW-1185">Reference proteome</keyword>
<dbReference type="AlphaFoldDB" id="A0A6B8RJA9"/>
<comment type="similarity">
    <text evidence="2">Belongs to the autoinducer-2 exporter (AI-2E) (TC 2.A.86) family.</text>
</comment>
<evidence type="ECO:0000256" key="6">
    <source>
        <dbReference type="SAM" id="Phobius"/>
    </source>
</evidence>
<proteinExistence type="inferred from homology"/>
<feature type="transmembrane region" description="Helical" evidence="6">
    <location>
        <begin position="312"/>
        <end position="339"/>
    </location>
</feature>
<accession>A0A6B8RJA9</accession>
<feature type="transmembrane region" description="Helical" evidence="6">
    <location>
        <begin position="274"/>
        <end position="292"/>
    </location>
</feature>
<feature type="transmembrane region" description="Helical" evidence="6">
    <location>
        <begin position="73"/>
        <end position="98"/>
    </location>
</feature>
<feature type="transmembrane region" description="Helical" evidence="6">
    <location>
        <begin position="12"/>
        <end position="30"/>
    </location>
</feature>
<dbReference type="PANTHER" id="PTHR21716:SF15">
    <property type="entry name" value="TRANSPORT PROTEIN YRRI-RELATED"/>
    <property type="match status" value="1"/>
</dbReference>
<gene>
    <name evidence="7" type="ORF">EHS13_11570</name>
</gene>
<dbReference type="KEGG" id="ppsc:EHS13_11570"/>
<keyword evidence="4 6" id="KW-1133">Transmembrane helix</keyword>
<dbReference type="RefSeq" id="WP_155700513.1">
    <property type="nucleotide sequence ID" value="NZ_CP034235.1"/>
</dbReference>
<evidence type="ECO:0000313" key="7">
    <source>
        <dbReference type="EMBL" id="QGQ95476.1"/>
    </source>
</evidence>
<evidence type="ECO:0000256" key="5">
    <source>
        <dbReference type="ARBA" id="ARBA00023136"/>
    </source>
</evidence>
<dbReference type="InterPro" id="IPR002549">
    <property type="entry name" value="AI-2E-like"/>
</dbReference>
<reference evidence="8" key="1">
    <citation type="submission" date="2018-11" db="EMBL/GenBank/DDBJ databases">
        <title>Complete genome sequence of Paenibacillus sp. ML311-T8.</title>
        <authorList>
            <person name="Nam Y.-D."/>
            <person name="Kang J."/>
            <person name="Chung W.-H."/>
            <person name="Park Y.S."/>
        </authorList>
    </citation>
    <scope>NUCLEOTIDE SEQUENCE [LARGE SCALE GENOMIC DNA]</scope>
    <source>
        <strain evidence="8">ML311-T8</strain>
    </source>
</reference>
<dbReference type="OrthoDB" id="9793390at2"/>
<feature type="transmembrane region" description="Helical" evidence="6">
    <location>
        <begin position="243"/>
        <end position="262"/>
    </location>
</feature>
<dbReference type="Pfam" id="PF01594">
    <property type="entry name" value="AI-2E_transport"/>
    <property type="match status" value="1"/>
</dbReference>
<feature type="transmembrane region" description="Helical" evidence="6">
    <location>
        <begin position="36"/>
        <end position="61"/>
    </location>
</feature>
<organism evidence="7 8">
    <name type="scientific">Paenibacillus psychroresistens</name>
    <dbReference type="NCBI Taxonomy" id="1778678"/>
    <lineage>
        <taxon>Bacteria</taxon>
        <taxon>Bacillati</taxon>
        <taxon>Bacillota</taxon>
        <taxon>Bacilli</taxon>
        <taxon>Bacillales</taxon>
        <taxon>Paenibacillaceae</taxon>
        <taxon>Paenibacillus</taxon>
    </lineage>
</organism>
<feature type="transmembrane region" description="Helical" evidence="6">
    <location>
        <begin position="158"/>
        <end position="179"/>
    </location>
</feature>
<keyword evidence="3 6" id="KW-0812">Transmembrane</keyword>
<evidence type="ECO:0000256" key="1">
    <source>
        <dbReference type="ARBA" id="ARBA00004141"/>
    </source>
</evidence>
<sequence length="356" mass="40136">MDYFAKNRWFAGMIYGLLSLFIVFMLMQIRPLLTDLYTFLAEVLTPFAIAMIISYVLNPVVSLLNKRRVPRTIAVLLIYTVFLASITVILMNLIPIFMKQLQELNEHMPEFTVKAQNLMNTVKDNQLLPDTVEKGIHTALHKFENGISKMISNYIHGIGNTINMLFIAFIIPFMAFYILKDFQLIEKTVLTFIPAKHRERTIRMLVDIDTTLGGYIRGQFIVCIIVGVLAYIGYWIIGMPYMLLLASVVAIFNVIPYIGQYLGAAPALIMASSISGKMLLYVAIVNILVQTLEGNFISPQVVGKTLHMHPLFVIFALLVGGELGGIIGLILAVPFFAVLKVIYQHLSAYYNHHKPV</sequence>
<evidence type="ECO:0000256" key="3">
    <source>
        <dbReference type="ARBA" id="ARBA00022692"/>
    </source>
</evidence>
<dbReference type="GO" id="GO:0055085">
    <property type="term" value="P:transmembrane transport"/>
    <property type="evidence" value="ECO:0007669"/>
    <property type="project" value="TreeGrafter"/>
</dbReference>
<feature type="transmembrane region" description="Helical" evidence="6">
    <location>
        <begin position="220"/>
        <end position="237"/>
    </location>
</feature>
<dbReference type="EMBL" id="CP034235">
    <property type="protein sequence ID" value="QGQ95476.1"/>
    <property type="molecule type" value="Genomic_DNA"/>
</dbReference>
<evidence type="ECO:0000256" key="4">
    <source>
        <dbReference type="ARBA" id="ARBA00022989"/>
    </source>
</evidence>
<dbReference type="Proteomes" id="UP000426246">
    <property type="component" value="Chromosome"/>
</dbReference>
<comment type="subcellular location">
    <subcellularLocation>
        <location evidence="1">Membrane</location>
        <topology evidence="1">Multi-pass membrane protein</topology>
    </subcellularLocation>
</comment>
<dbReference type="GO" id="GO:0016020">
    <property type="term" value="C:membrane"/>
    <property type="evidence" value="ECO:0007669"/>
    <property type="project" value="UniProtKB-SubCell"/>
</dbReference>